<evidence type="ECO:0000313" key="4">
    <source>
        <dbReference type="Proteomes" id="UP000002573"/>
    </source>
</evidence>
<dbReference type="Pfam" id="PF20581">
    <property type="entry name" value="DUF6785"/>
    <property type="match status" value="1"/>
</dbReference>
<feature type="transmembrane region" description="Helical" evidence="1">
    <location>
        <begin position="390"/>
        <end position="409"/>
    </location>
</feature>
<evidence type="ECO:0000313" key="3">
    <source>
        <dbReference type="EMBL" id="ADI32152.1"/>
    </source>
</evidence>
<feature type="transmembrane region" description="Helical" evidence="1">
    <location>
        <begin position="53"/>
        <end position="75"/>
    </location>
</feature>
<dbReference type="RefSeq" id="WP_013143350.1">
    <property type="nucleotide sequence ID" value="NC_014205.1"/>
</dbReference>
<dbReference type="Proteomes" id="UP000002573">
    <property type="component" value="Chromosome"/>
</dbReference>
<organism evidence="3 4">
    <name type="scientific">Staphylothermus hellenicus (strain DSM 12710 / JCM 10830 / BK20S6-10-b1 / P8)</name>
    <dbReference type="NCBI Taxonomy" id="591019"/>
    <lineage>
        <taxon>Archaea</taxon>
        <taxon>Thermoproteota</taxon>
        <taxon>Thermoprotei</taxon>
        <taxon>Desulfurococcales</taxon>
        <taxon>Desulfurococcaceae</taxon>
        <taxon>Staphylothermus</taxon>
    </lineage>
</organism>
<dbReference type="HOGENOM" id="CLU_406356_0_0_2"/>
<keyword evidence="1" id="KW-0472">Membrane</keyword>
<dbReference type="STRING" id="591019.Shell_1048"/>
<dbReference type="GeneID" id="9234337"/>
<feature type="transmembrane region" description="Helical" evidence="1">
    <location>
        <begin position="20"/>
        <end position="41"/>
    </location>
</feature>
<feature type="transmembrane region" description="Helical" evidence="1">
    <location>
        <begin position="310"/>
        <end position="328"/>
    </location>
</feature>
<protein>
    <recommendedName>
        <fullName evidence="2">DUF6785 domain-containing protein</fullName>
    </recommendedName>
</protein>
<name>D7D8Q6_STAHD</name>
<feature type="transmembrane region" description="Helical" evidence="1">
    <location>
        <begin position="360"/>
        <end position="378"/>
    </location>
</feature>
<dbReference type="EMBL" id="CP002051">
    <property type="protein sequence ID" value="ADI32152.1"/>
    <property type="molecule type" value="Genomic_DNA"/>
</dbReference>
<dbReference type="KEGG" id="shc:Shell_1048"/>
<keyword evidence="4" id="KW-1185">Reference proteome</keyword>
<keyword evidence="1" id="KW-1133">Transmembrane helix</keyword>
<feature type="transmembrane region" description="Helical" evidence="1">
    <location>
        <begin position="653"/>
        <end position="674"/>
    </location>
</feature>
<feature type="transmembrane region" description="Helical" evidence="1">
    <location>
        <begin position="285"/>
        <end position="305"/>
    </location>
</feature>
<dbReference type="AlphaFoldDB" id="D7D8Q6"/>
<reference evidence="3 4" key="2">
    <citation type="journal article" date="2011" name="Stand. Genomic Sci.">
        <title>Complete genome sequence of Staphylothermus hellenicus P8.</title>
        <authorList>
            <person name="Anderson I."/>
            <person name="Wirth R."/>
            <person name="Lucas S."/>
            <person name="Copeland A."/>
            <person name="Lapidus A."/>
            <person name="Cheng J.F."/>
            <person name="Goodwin L."/>
            <person name="Pitluck S."/>
            <person name="Davenport K."/>
            <person name="Detter J.C."/>
            <person name="Han C."/>
            <person name="Tapia R."/>
            <person name="Land M."/>
            <person name="Hauser L."/>
            <person name="Pati A."/>
            <person name="Mikhailova N."/>
            <person name="Woyke T."/>
            <person name="Klenk H.P."/>
            <person name="Kyrpides N."/>
            <person name="Ivanova N."/>
        </authorList>
    </citation>
    <scope>NUCLEOTIDE SEQUENCE [LARGE SCALE GENOMIC DNA]</scope>
    <source>
        <strain evidence="4">DSM 12710 / JCM 10830 / BK20S6-10-b1 / P8</strain>
    </source>
</reference>
<feature type="transmembrane region" description="Helical" evidence="1">
    <location>
        <begin position="583"/>
        <end position="604"/>
    </location>
</feature>
<feature type="domain" description="DUF6785" evidence="2">
    <location>
        <begin position="22"/>
        <end position="542"/>
    </location>
</feature>
<evidence type="ECO:0000256" key="1">
    <source>
        <dbReference type="SAM" id="Phobius"/>
    </source>
</evidence>
<evidence type="ECO:0000259" key="2">
    <source>
        <dbReference type="Pfam" id="PF20581"/>
    </source>
</evidence>
<feature type="transmembrane region" description="Helical" evidence="1">
    <location>
        <begin position="520"/>
        <end position="541"/>
    </location>
</feature>
<feature type="transmembrane region" description="Helical" evidence="1">
    <location>
        <begin position="415"/>
        <end position="432"/>
    </location>
</feature>
<accession>D7D8Q6</accession>
<feature type="transmembrane region" description="Helical" evidence="1">
    <location>
        <begin position="237"/>
        <end position="256"/>
    </location>
</feature>
<proteinExistence type="predicted"/>
<dbReference type="eggNOG" id="arCOG11053">
    <property type="taxonomic scope" value="Archaea"/>
</dbReference>
<dbReference type="InterPro" id="IPR046712">
    <property type="entry name" value="DUF6785"/>
</dbReference>
<feature type="transmembrane region" description="Helical" evidence="1">
    <location>
        <begin position="87"/>
        <end position="112"/>
    </location>
</feature>
<reference evidence="4" key="1">
    <citation type="submission" date="2010-05" db="EMBL/GenBank/DDBJ databases">
        <title>Complete sequence of Staphylothermus hellenicus DSM 12710.</title>
        <authorList>
            <consortium name="US DOE Joint Genome Institute"/>
            <person name="Lucas S."/>
            <person name="Copeland A."/>
            <person name="Lapidus A."/>
            <person name="Cheng J.-F."/>
            <person name="Bruce D."/>
            <person name="Goodwin L."/>
            <person name="Pitluck S."/>
            <person name="Davenport K."/>
            <person name="Detter J.C."/>
            <person name="Han C."/>
            <person name="Tapia R."/>
            <person name="Larimer F."/>
            <person name="Land M."/>
            <person name="Hauser L."/>
            <person name="Kyrpides N."/>
            <person name="Mikhailova N."/>
            <person name="Anderson I.J."/>
            <person name="Woyke T."/>
        </authorList>
    </citation>
    <scope>NUCLEOTIDE SEQUENCE [LARGE SCALE GENOMIC DNA]</scope>
    <source>
        <strain evidence="4">DSM 12710 / JCM 10830 / BK20S6-10-b1 / P8</strain>
    </source>
</reference>
<dbReference type="OrthoDB" id="374315at2157"/>
<gene>
    <name evidence="3" type="ordered locus">Shell_1048</name>
</gene>
<keyword evidence="1" id="KW-0812">Transmembrane</keyword>
<sequence>MSVEEGKKLLWGVSPASVTIKGVVVAIIMAILAPIITNLLYGLAWPSTFLEWVWAWAALILLLVIGVLNLIVALISKRLALTVADAVLIYIAIAASAGYAFSANFLLVHYAYMTYQVPSITDNGALMPDLWVPKGTIIVNGQEIPALAPIFNESARSMLLSDPNWVGIVLSAWAPSLTLWILVFFGLAMAQIGIALMFRKPWIEEEMLPFPYAQMAVEVMRITGFKGASEHRFISKIMFLVGAVVAVVMLLPNLLASLKIIQDLPSIYGQLLVSQYGGYDLSPSIGYDIALMITVAPLFIGLAFLMPMDILITAVVWYFLMYIVLPPIEVSLGIVPLTETQDAHTNYFTIGHWYGLMPHMVTRGLAIGFPIAWFALAWRHLKNLRSDKEVWFGTIFAIIGFLLAWGLLAGTGVEPHIALLVVVVTLLLYITWMRIRGESTWTTAIYNYGPWWHEMLVLPWLPYRYSGNWHSKEAFAAAASFYPLVNDRALATTPGPAVMEGFKLAKVGGVNPNKVVKISFIAVISGIILSFLITLLGLYYYGWFGSVGGKWVGGADTGFEPNWIDSMVHQNYIQHMSNDPTLFMPQFVVGIILGILLVWVRLLFPGVPFNPIGILIGDMPVTGLLMFIPNIIALISKWIIIRVTGVEGYEEKIVPFMAGLAIFSYIMIWLSYVLGT</sequence>